<keyword evidence="5 7" id="KW-0378">Hydrolase</keyword>
<name>A0AA42DNV7_9FIRM</name>
<evidence type="ECO:0000256" key="2">
    <source>
        <dbReference type="ARBA" id="ARBA00004401"/>
    </source>
</evidence>
<dbReference type="InterPro" id="IPR000223">
    <property type="entry name" value="Pept_S26A_signal_pept_1"/>
</dbReference>
<evidence type="ECO:0000256" key="4">
    <source>
        <dbReference type="ARBA" id="ARBA00013208"/>
    </source>
</evidence>
<dbReference type="InterPro" id="IPR019533">
    <property type="entry name" value="Peptidase_S26"/>
</dbReference>
<evidence type="ECO:0000313" key="9">
    <source>
        <dbReference type="EMBL" id="MDA3732549.1"/>
    </source>
</evidence>
<evidence type="ECO:0000256" key="6">
    <source>
        <dbReference type="PIRSR" id="PIRSR600223-1"/>
    </source>
</evidence>
<dbReference type="SUPFAM" id="SSF51306">
    <property type="entry name" value="LexA/Signal peptidase"/>
    <property type="match status" value="1"/>
</dbReference>
<dbReference type="PANTHER" id="PTHR43390:SF1">
    <property type="entry name" value="CHLOROPLAST PROCESSING PEPTIDASE"/>
    <property type="match status" value="1"/>
</dbReference>
<protein>
    <recommendedName>
        <fullName evidence="4 7">Signal peptidase I</fullName>
        <ecNumber evidence="4 7">3.4.21.89</ecNumber>
    </recommendedName>
</protein>
<dbReference type="EMBL" id="JAQIFT010000049">
    <property type="protein sequence ID" value="MDA3732549.1"/>
    <property type="molecule type" value="Genomic_DNA"/>
</dbReference>
<gene>
    <name evidence="9" type="primary">lepB</name>
    <name evidence="9" type="ORF">PBV87_13740</name>
</gene>
<reference evidence="9" key="1">
    <citation type="journal article" date="2023" name="Int. J. Syst. Evol. Microbiol.">
        <title>&lt;i&gt;Holtiella tumoricola&lt;/i&gt; gen. nov. sp. nov., isolated from a human clinical sample.</title>
        <authorList>
            <person name="Allen-Vercoe E."/>
            <person name="Daigneault M.C."/>
            <person name="Vancuren S.J."/>
            <person name="Cochrane K."/>
            <person name="O'Neal L.L."/>
            <person name="Sankaranarayanan K."/>
            <person name="Lawson P.A."/>
        </authorList>
    </citation>
    <scope>NUCLEOTIDE SEQUENCE</scope>
    <source>
        <strain evidence="9">CC70A</strain>
    </source>
</reference>
<dbReference type="GO" id="GO:0005886">
    <property type="term" value="C:plasma membrane"/>
    <property type="evidence" value="ECO:0007669"/>
    <property type="project" value="UniProtKB-SubCell"/>
</dbReference>
<keyword evidence="7" id="KW-0645">Protease</keyword>
<evidence type="ECO:0000313" key="10">
    <source>
        <dbReference type="Proteomes" id="UP001169242"/>
    </source>
</evidence>
<evidence type="ECO:0000259" key="8">
    <source>
        <dbReference type="Pfam" id="PF10502"/>
    </source>
</evidence>
<dbReference type="InterPro" id="IPR019758">
    <property type="entry name" value="Pept_S26A_signal_pept_1_CS"/>
</dbReference>
<dbReference type="Gene3D" id="2.10.109.10">
    <property type="entry name" value="Umud Fragment, subunit A"/>
    <property type="match status" value="1"/>
</dbReference>
<dbReference type="InterPro" id="IPR036286">
    <property type="entry name" value="LexA/Signal_pep-like_sf"/>
</dbReference>
<feature type="active site" evidence="6">
    <location>
        <position position="38"/>
    </location>
</feature>
<evidence type="ECO:0000256" key="3">
    <source>
        <dbReference type="ARBA" id="ARBA00009370"/>
    </source>
</evidence>
<evidence type="ECO:0000256" key="7">
    <source>
        <dbReference type="RuleBase" id="RU362042"/>
    </source>
</evidence>
<keyword evidence="10" id="KW-1185">Reference proteome</keyword>
<comment type="caution">
    <text evidence="9">The sequence shown here is derived from an EMBL/GenBank/DDBJ whole genome shotgun (WGS) entry which is preliminary data.</text>
</comment>
<dbReference type="GO" id="GO:0004252">
    <property type="term" value="F:serine-type endopeptidase activity"/>
    <property type="evidence" value="ECO:0007669"/>
    <property type="project" value="InterPro"/>
</dbReference>
<dbReference type="Proteomes" id="UP001169242">
    <property type="component" value="Unassembled WGS sequence"/>
</dbReference>
<dbReference type="GO" id="GO:0006465">
    <property type="term" value="P:signal peptide processing"/>
    <property type="evidence" value="ECO:0007669"/>
    <property type="project" value="InterPro"/>
</dbReference>
<dbReference type="InterPro" id="IPR019757">
    <property type="entry name" value="Pept_S26A_signal_pept_1_Lys-AS"/>
</dbReference>
<dbReference type="PROSITE" id="PS00760">
    <property type="entry name" value="SPASE_I_2"/>
    <property type="match status" value="1"/>
</dbReference>
<dbReference type="GO" id="GO:0009003">
    <property type="term" value="F:signal peptidase activity"/>
    <property type="evidence" value="ECO:0007669"/>
    <property type="project" value="UniProtKB-EC"/>
</dbReference>
<evidence type="ECO:0000256" key="1">
    <source>
        <dbReference type="ARBA" id="ARBA00000677"/>
    </source>
</evidence>
<dbReference type="Pfam" id="PF10502">
    <property type="entry name" value="Peptidase_S26"/>
    <property type="match status" value="1"/>
</dbReference>
<dbReference type="AlphaFoldDB" id="A0AA42DNV7"/>
<accession>A0AA42DNV7</accession>
<feature type="active site" evidence="6">
    <location>
        <position position="78"/>
    </location>
</feature>
<comment type="similarity">
    <text evidence="3 7">Belongs to the peptidase S26 family.</text>
</comment>
<dbReference type="PROSITE" id="PS00761">
    <property type="entry name" value="SPASE_I_3"/>
    <property type="match status" value="1"/>
</dbReference>
<organism evidence="9 10">
    <name type="scientific">Holtiella tumoricola</name>
    <dbReference type="NCBI Taxonomy" id="3018743"/>
    <lineage>
        <taxon>Bacteria</taxon>
        <taxon>Bacillati</taxon>
        <taxon>Bacillota</taxon>
        <taxon>Clostridia</taxon>
        <taxon>Lachnospirales</taxon>
        <taxon>Cellulosilyticaceae</taxon>
        <taxon>Holtiella</taxon>
    </lineage>
</organism>
<comment type="catalytic activity">
    <reaction evidence="1 7">
        <text>Cleavage of hydrophobic, N-terminal signal or leader sequences from secreted and periplasmic proteins.</text>
        <dbReference type="EC" id="3.4.21.89"/>
    </reaction>
</comment>
<comment type="subcellular location">
    <subcellularLocation>
        <location evidence="2">Cell membrane</location>
        <topology evidence="2">Single-pass type II membrane protein</topology>
    </subcellularLocation>
    <subcellularLocation>
        <location evidence="7">Membrane</location>
        <topology evidence="7">Single-pass type II membrane protein</topology>
    </subcellularLocation>
</comment>
<feature type="domain" description="Peptidase S26" evidence="8">
    <location>
        <begin position="9"/>
        <end position="163"/>
    </location>
</feature>
<dbReference type="PANTHER" id="PTHR43390">
    <property type="entry name" value="SIGNAL PEPTIDASE I"/>
    <property type="match status" value="1"/>
</dbReference>
<dbReference type="EC" id="3.4.21.89" evidence="4 7"/>
<dbReference type="NCBIfam" id="TIGR02227">
    <property type="entry name" value="sigpep_I_bact"/>
    <property type="match status" value="1"/>
</dbReference>
<sequence length="175" mass="19739">MYKLRNILDFSKDLLVALLAALLVIRFVAMHTEVPTSSMVPTIMEKDHLIVSPFTAYGREPRIGEIVIFYQDGERLVKRLIATGGDTVDLIDGDVYVNGEAIDESAYIRYEHTTNPFSWSDIEFPYTVPEGSYWMMGDNREESADSRVFGAIKSDKVIAIGGFRIYPFDTIGVLE</sequence>
<dbReference type="PRINTS" id="PR00727">
    <property type="entry name" value="LEADERPTASE"/>
</dbReference>
<evidence type="ECO:0000256" key="5">
    <source>
        <dbReference type="ARBA" id="ARBA00022801"/>
    </source>
</evidence>
<dbReference type="CDD" id="cd06530">
    <property type="entry name" value="S26_SPase_I"/>
    <property type="match status" value="1"/>
</dbReference>
<proteinExistence type="inferred from homology"/>
<dbReference type="RefSeq" id="WP_053983969.1">
    <property type="nucleotide sequence ID" value="NZ_JAQIFT010000049.1"/>
</dbReference>